<sequence>MVRQKRSKSLNPKFLFFAQSPSRFTKTRCTHKSQPQAQHTKVSLTDIHTTPPLSVPFMCPGIAASSRSGALLSVPFRRTAVSSVQAHCCQFRSSCCCRWLAASFDRWPQPHKFVPHQRKDLLLYNMDPRCTGEMFKHLEKQNELLTEIHRSMSHELHKLQVEEEMLMRKFYELMTAHGLTKKNEGSANASDDGEAGNSASLLCLPSNDQQH</sequence>
<organism evidence="1 2">
    <name type="scientific">Citrus sinensis</name>
    <name type="common">Sweet orange</name>
    <name type="synonym">Citrus aurantium var. sinensis</name>
    <dbReference type="NCBI Taxonomy" id="2711"/>
    <lineage>
        <taxon>Eukaryota</taxon>
        <taxon>Viridiplantae</taxon>
        <taxon>Streptophyta</taxon>
        <taxon>Embryophyta</taxon>
        <taxon>Tracheophyta</taxon>
        <taxon>Spermatophyta</taxon>
        <taxon>Magnoliopsida</taxon>
        <taxon>eudicotyledons</taxon>
        <taxon>Gunneridae</taxon>
        <taxon>Pentapetalae</taxon>
        <taxon>rosids</taxon>
        <taxon>malvids</taxon>
        <taxon>Sapindales</taxon>
        <taxon>Rutaceae</taxon>
        <taxon>Aurantioideae</taxon>
        <taxon>Citrus</taxon>
    </lineage>
</organism>
<keyword evidence="2" id="KW-1185">Reference proteome</keyword>
<reference evidence="2" key="1">
    <citation type="journal article" date="2023" name="Hortic. Res.">
        <title>A chromosome-level phased genome enabling allele-level studies in sweet orange: a case study on citrus Huanglongbing tolerance.</title>
        <authorList>
            <person name="Wu B."/>
            <person name="Yu Q."/>
            <person name="Deng Z."/>
            <person name="Duan Y."/>
            <person name="Luo F."/>
            <person name="Gmitter F. Jr."/>
        </authorList>
    </citation>
    <scope>NUCLEOTIDE SEQUENCE [LARGE SCALE GENOMIC DNA]</scope>
    <source>
        <strain evidence="2">cv. Valencia</strain>
    </source>
</reference>
<dbReference type="Proteomes" id="UP000829398">
    <property type="component" value="Chromosome 3"/>
</dbReference>
<evidence type="ECO:0000313" key="2">
    <source>
        <dbReference type="Proteomes" id="UP000829398"/>
    </source>
</evidence>
<accession>A0ACB8LYX6</accession>
<evidence type="ECO:0000313" key="1">
    <source>
        <dbReference type="EMBL" id="KAH9778724.1"/>
    </source>
</evidence>
<protein>
    <submittedName>
        <fullName evidence="1">Uncharacterized protein</fullName>
    </submittedName>
</protein>
<gene>
    <name evidence="1" type="ORF">KPL71_007438</name>
</gene>
<name>A0ACB8LYX6_CITSI</name>
<comment type="caution">
    <text evidence="1">The sequence shown here is derived from an EMBL/GenBank/DDBJ whole genome shotgun (WGS) entry which is preliminary data.</text>
</comment>
<dbReference type="EMBL" id="CM039172">
    <property type="protein sequence ID" value="KAH9778724.1"/>
    <property type="molecule type" value="Genomic_DNA"/>
</dbReference>
<proteinExistence type="predicted"/>